<dbReference type="SMART" id="SM00248">
    <property type="entry name" value="ANK"/>
    <property type="match status" value="5"/>
</dbReference>
<keyword evidence="2" id="KW-0677">Repeat</keyword>
<evidence type="ECO:0000256" key="6">
    <source>
        <dbReference type="PROSITE-ProRule" id="PRU00134"/>
    </source>
</evidence>
<organism evidence="9 10">
    <name type="scientific">Coccomyxa viridis</name>
    <dbReference type="NCBI Taxonomy" id="1274662"/>
    <lineage>
        <taxon>Eukaryota</taxon>
        <taxon>Viridiplantae</taxon>
        <taxon>Chlorophyta</taxon>
        <taxon>core chlorophytes</taxon>
        <taxon>Trebouxiophyceae</taxon>
        <taxon>Trebouxiophyceae incertae sedis</taxon>
        <taxon>Coccomyxaceae</taxon>
        <taxon>Coccomyxa</taxon>
    </lineage>
</organism>
<dbReference type="Gene3D" id="6.10.140.2220">
    <property type="match status" value="1"/>
</dbReference>
<evidence type="ECO:0000256" key="1">
    <source>
        <dbReference type="ARBA" id="ARBA00022723"/>
    </source>
</evidence>
<accession>A0ABP1GAN4</accession>
<dbReference type="InterPro" id="IPR050745">
    <property type="entry name" value="Multifunctional_regulatory"/>
</dbReference>
<dbReference type="Proteomes" id="UP001497392">
    <property type="component" value="Unassembled WGS sequence"/>
</dbReference>
<gene>
    <name evidence="9" type="primary">g10098</name>
    <name evidence="9" type="ORF">VP750_LOCUS9089</name>
</gene>
<feature type="compositionally biased region" description="Low complexity" evidence="7">
    <location>
        <begin position="516"/>
        <end position="531"/>
    </location>
</feature>
<keyword evidence="10" id="KW-1185">Reference proteome</keyword>
<keyword evidence="3 6" id="KW-0863">Zinc-finger</keyword>
<keyword evidence="4" id="KW-0862">Zinc</keyword>
<evidence type="ECO:0000256" key="3">
    <source>
        <dbReference type="ARBA" id="ARBA00022771"/>
    </source>
</evidence>
<proteinExistence type="predicted"/>
<name>A0ABP1GAN4_9CHLO</name>
<evidence type="ECO:0000313" key="9">
    <source>
        <dbReference type="EMBL" id="CAL5227183.1"/>
    </source>
</evidence>
<dbReference type="PROSITE" id="PS50865">
    <property type="entry name" value="ZF_MYND_2"/>
    <property type="match status" value="1"/>
</dbReference>
<protein>
    <submittedName>
        <fullName evidence="9">G10098 protein</fullName>
    </submittedName>
</protein>
<feature type="region of interest" description="Disordered" evidence="7">
    <location>
        <begin position="516"/>
        <end position="546"/>
    </location>
</feature>
<keyword evidence="5" id="KW-0040">ANK repeat</keyword>
<dbReference type="SUPFAM" id="SSF48403">
    <property type="entry name" value="Ankyrin repeat"/>
    <property type="match status" value="2"/>
</dbReference>
<evidence type="ECO:0000256" key="2">
    <source>
        <dbReference type="ARBA" id="ARBA00022737"/>
    </source>
</evidence>
<dbReference type="Gene3D" id="1.25.40.20">
    <property type="entry name" value="Ankyrin repeat-containing domain"/>
    <property type="match status" value="2"/>
</dbReference>
<evidence type="ECO:0000256" key="5">
    <source>
        <dbReference type="ARBA" id="ARBA00023043"/>
    </source>
</evidence>
<feature type="domain" description="MYND-type" evidence="8">
    <location>
        <begin position="867"/>
        <end position="904"/>
    </location>
</feature>
<dbReference type="InterPro" id="IPR002110">
    <property type="entry name" value="Ankyrin_rpt"/>
</dbReference>
<dbReference type="Pfam" id="PF01753">
    <property type="entry name" value="zf-MYND"/>
    <property type="match status" value="1"/>
</dbReference>
<comment type="caution">
    <text evidence="9">The sequence shown here is derived from an EMBL/GenBank/DDBJ whole genome shotgun (WGS) entry which is preliminary data.</text>
</comment>
<dbReference type="SUPFAM" id="SSF144232">
    <property type="entry name" value="HIT/MYND zinc finger-like"/>
    <property type="match status" value="1"/>
</dbReference>
<dbReference type="PANTHER" id="PTHR24189">
    <property type="entry name" value="MYOTROPHIN"/>
    <property type="match status" value="1"/>
</dbReference>
<sequence>MWQSDCVPFPCMLSESGKRHFEAKAKHLSVLQSRIEVVNGIALSLIHLAVLSYSLKVVRLLISKGHFDVNERAEPVGVTPLLCAVLCQSGYVLERDVWEPMRGMVDLLLELGGDLSATDDLGNDFVAIAASAYKDGMWTDIIKDPELLAKCTSKHAGRIALQLLHCFITEPKEPPGRLSKWWSEQILALAHVWTPDDVAWKHTKGKQWQNFRRELSEPLLQRSLPPLLSNERIFLIVCDLWNGETKAERMFTNVWSNIMQDMAVMPCSMGLTKDAAKVMIELLDAFGVQPECLALPKQPGRPSSKLCSKDSLVALTEVLLDYSRGNLTDQLKKEYGQVIVQQLLHYLLSCSLLAPYHPSYMNPSDNISKLLTLLRQKGINWTDLELWPIEEVAGGESAPLSPIKCLMSGASEVTIAVCTELQKIGDQQFVNAVGRDGQGALDSALCKSKQDVTGHMLACGANPRRQGSDWYKFFRLVGLMGCYIKLASTLHLIIKTRAEEVSEDFLKRVILSQPPAEQGQQGATSAAASFGPAGQQPDNAKRHSQAGGDSILTPIAAVCEGSLGLQALLLPLAFPFSPPTLRLHMQCMDALGAGGVQMANMRAPSPSDMKTLLGVLLAPEEDSPATAQALLKCFHDTGVTLLGHAVAWGYSEALPPLLAAARRHNLAPVTLLDCALEESKFHKPLFAAVGCGYDGILEQLLQDAQLTGKLPAAMLEHIVIDRSANAAQRAEQKQTFVSRPRAGTETIDLLMCAASIGNASVVDALLQAGVTPRPLRRFSKNRYYKSAMHAAVLYPDMAMIISESGNDSHNTVLPGSKQVRCVEKLLTAGAGMTVEQLNILLTALPALDSPKVARSAWRLLEGHVSVCSKCGLLGCWGFCTGCRVASYCSAACQRQDWPQHKPNCNRSEFIGYLAPLSARQTSCVMRNLLRWQQGKAQRRTSKSGEAQPVPGREPTRLGGICVWSRMHA</sequence>
<evidence type="ECO:0000259" key="8">
    <source>
        <dbReference type="PROSITE" id="PS50865"/>
    </source>
</evidence>
<evidence type="ECO:0000313" key="10">
    <source>
        <dbReference type="Proteomes" id="UP001497392"/>
    </source>
</evidence>
<evidence type="ECO:0000256" key="4">
    <source>
        <dbReference type="ARBA" id="ARBA00022833"/>
    </source>
</evidence>
<evidence type="ECO:0000256" key="7">
    <source>
        <dbReference type="SAM" id="MobiDB-lite"/>
    </source>
</evidence>
<dbReference type="PANTHER" id="PTHR24189:SF50">
    <property type="entry name" value="ANKYRIN REPEAT AND SOCS BOX PROTEIN 2"/>
    <property type="match status" value="1"/>
</dbReference>
<keyword evidence="1" id="KW-0479">Metal-binding</keyword>
<reference evidence="9 10" key="1">
    <citation type="submission" date="2024-06" db="EMBL/GenBank/DDBJ databases">
        <authorList>
            <person name="Kraege A."/>
            <person name="Thomma B."/>
        </authorList>
    </citation>
    <scope>NUCLEOTIDE SEQUENCE [LARGE SCALE GENOMIC DNA]</scope>
</reference>
<dbReference type="InterPro" id="IPR002893">
    <property type="entry name" value="Znf_MYND"/>
</dbReference>
<feature type="region of interest" description="Disordered" evidence="7">
    <location>
        <begin position="934"/>
        <end position="957"/>
    </location>
</feature>
<dbReference type="EMBL" id="CAXHTA020000017">
    <property type="protein sequence ID" value="CAL5227183.1"/>
    <property type="molecule type" value="Genomic_DNA"/>
</dbReference>
<dbReference type="InterPro" id="IPR036770">
    <property type="entry name" value="Ankyrin_rpt-contain_sf"/>
</dbReference>